<feature type="compositionally biased region" description="Basic and acidic residues" evidence="7">
    <location>
        <begin position="301"/>
        <end position="325"/>
    </location>
</feature>
<dbReference type="InterPro" id="IPR008795">
    <property type="entry name" value="Prominin"/>
</dbReference>
<sequence>MTCDFFIALQDSLFIGFRETHLMIANYEWPFFLVCGILFFSAFAISVTGFGIILYKKFQKTNRHDKSVEKADKSGSDRYMFILAIVSCFLILTDVCLFISNNRLSEDLPRARETLISSVDDLQNFQNSTVQELDHILRDDFDREVGGSLNQFRGTDYHNQTSFLCIKALADCSTSGLHSILTKRQVHFNKASESALSALYKTRDMLSRINMTLGALHEISTGLRSELGKMNLYFKEAKRLCSSSQQIISEDICKKFVNEKDLFSRQLPQEILKSQEDIERTLCEERSGKLKGNEFPLQVPDHSRPQAHGRTEPFEHERGDEDGSR</sequence>
<comment type="similarity">
    <text evidence="2">Belongs to the prominin family.</text>
</comment>
<keyword evidence="3 8" id="KW-0812">Transmembrane</keyword>
<evidence type="ECO:0000256" key="8">
    <source>
        <dbReference type="SAM" id="Phobius"/>
    </source>
</evidence>
<evidence type="ECO:0000256" key="7">
    <source>
        <dbReference type="SAM" id="MobiDB-lite"/>
    </source>
</evidence>
<keyword evidence="10" id="KW-1185">Reference proteome</keyword>
<accession>A0A6S7FRF8</accession>
<comment type="caution">
    <text evidence="9">The sequence shown here is derived from an EMBL/GenBank/DDBJ whole genome shotgun (WGS) entry which is preliminary data.</text>
</comment>
<evidence type="ECO:0000256" key="5">
    <source>
        <dbReference type="ARBA" id="ARBA00023136"/>
    </source>
</evidence>
<keyword evidence="6" id="KW-0325">Glycoprotein</keyword>
<dbReference type="PANTHER" id="PTHR22730:SF1">
    <property type="entry name" value="PROMININ-LIKE PROTEIN"/>
    <property type="match status" value="1"/>
</dbReference>
<dbReference type="AlphaFoldDB" id="A0A6S7FRF8"/>
<keyword evidence="5 8" id="KW-0472">Membrane</keyword>
<comment type="subcellular location">
    <subcellularLocation>
        <location evidence="1">Membrane</location>
        <topology evidence="1">Multi-pass membrane protein</topology>
    </subcellularLocation>
</comment>
<proteinExistence type="inferred from homology"/>
<evidence type="ECO:0000313" key="9">
    <source>
        <dbReference type="EMBL" id="CAB3978396.1"/>
    </source>
</evidence>
<keyword evidence="4 8" id="KW-1133">Transmembrane helix</keyword>
<evidence type="ECO:0000313" key="10">
    <source>
        <dbReference type="Proteomes" id="UP001152795"/>
    </source>
</evidence>
<dbReference type="EMBL" id="CACRXK020000109">
    <property type="protein sequence ID" value="CAB3978396.1"/>
    <property type="molecule type" value="Genomic_DNA"/>
</dbReference>
<gene>
    <name evidence="9" type="ORF">PACLA_8A044162</name>
</gene>
<evidence type="ECO:0000256" key="1">
    <source>
        <dbReference type="ARBA" id="ARBA00004141"/>
    </source>
</evidence>
<evidence type="ECO:0000256" key="3">
    <source>
        <dbReference type="ARBA" id="ARBA00022692"/>
    </source>
</evidence>
<protein>
    <submittedName>
        <fullName evidence="9">Prominin-1-A-like isoform X3</fullName>
    </submittedName>
</protein>
<evidence type="ECO:0000256" key="4">
    <source>
        <dbReference type="ARBA" id="ARBA00022989"/>
    </source>
</evidence>
<dbReference type="PANTHER" id="PTHR22730">
    <property type="entry name" value="PROMININ PROM PROTEIN"/>
    <property type="match status" value="1"/>
</dbReference>
<evidence type="ECO:0000256" key="2">
    <source>
        <dbReference type="ARBA" id="ARBA00006058"/>
    </source>
</evidence>
<evidence type="ECO:0000256" key="6">
    <source>
        <dbReference type="ARBA" id="ARBA00023180"/>
    </source>
</evidence>
<organism evidence="9 10">
    <name type="scientific">Paramuricea clavata</name>
    <name type="common">Red gorgonian</name>
    <name type="synonym">Violescent sea-whip</name>
    <dbReference type="NCBI Taxonomy" id="317549"/>
    <lineage>
        <taxon>Eukaryota</taxon>
        <taxon>Metazoa</taxon>
        <taxon>Cnidaria</taxon>
        <taxon>Anthozoa</taxon>
        <taxon>Octocorallia</taxon>
        <taxon>Malacalcyonacea</taxon>
        <taxon>Plexauridae</taxon>
        <taxon>Paramuricea</taxon>
    </lineage>
</organism>
<reference evidence="9" key="1">
    <citation type="submission" date="2020-04" db="EMBL/GenBank/DDBJ databases">
        <authorList>
            <person name="Alioto T."/>
            <person name="Alioto T."/>
            <person name="Gomez Garrido J."/>
        </authorList>
    </citation>
    <scope>NUCLEOTIDE SEQUENCE</scope>
    <source>
        <strain evidence="9">A484AB</strain>
    </source>
</reference>
<name>A0A6S7FRF8_PARCT</name>
<feature type="transmembrane region" description="Helical" evidence="8">
    <location>
        <begin position="79"/>
        <end position="100"/>
    </location>
</feature>
<dbReference type="Pfam" id="PF05478">
    <property type="entry name" value="Prominin"/>
    <property type="match status" value="1"/>
</dbReference>
<feature type="transmembrane region" description="Helical" evidence="8">
    <location>
        <begin position="31"/>
        <end position="55"/>
    </location>
</feature>
<dbReference type="GO" id="GO:0016020">
    <property type="term" value="C:membrane"/>
    <property type="evidence" value="ECO:0007669"/>
    <property type="project" value="UniProtKB-SubCell"/>
</dbReference>
<feature type="region of interest" description="Disordered" evidence="7">
    <location>
        <begin position="285"/>
        <end position="325"/>
    </location>
</feature>
<dbReference type="Proteomes" id="UP001152795">
    <property type="component" value="Unassembled WGS sequence"/>
</dbReference>